<comment type="caution">
    <text evidence="6">The sequence shown here is derived from an EMBL/GenBank/DDBJ whole genome shotgun (WGS) entry which is preliminary data.</text>
</comment>
<dbReference type="Proteomes" id="UP001139347">
    <property type="component" value="Unassembled WGS sequence"/>
</dbReference>
<evidence type="ECO:0000256" key="2">
    <source>
        <dbReference type="ARBA" id="ARBA00022801"/>
    </source>
</evidence>
<dbReference type="GO" id="GO:0016787">
    <property type="term" value="F:hydrolase activity"/>
    <property type="evidence" value="ECO:0007669"/>
    <property type="project" value="UniProtKB-KW"/>
</dbReference>
<dbReference type="GO" id="GO:0046872">
    <property type="term" value="F:metal ion binding"/>
    <property type="evidence" value="ECO:0007669"/>
    <property type="project" value="UniProtKB-KW"/>
</dbReference>
<evidence type="ECO:0000256" key="4">
    <source>
        <dbReference type="ARBA" id="ARBA00025742"/>
    </source>
</evidence>
<protein>
    <submittedName>
        <fullName evidence="6">Metallophosphoesterase</fullName>
    </submittedName>
</protein>
<evidence type="ECO:0000256" key="1">
    <source>
        <dbReference type="ARBA" id="ARBA00022723"/>
    </source>
</evidence>
<keyword evidence="1" id="KW-0479">Metal-binding</keyword>
<accession>A0A9X2B682</accession>
<dbReference type="Pfam" id="PF00149">
    <property type="entry name" value="Metallophos"/>
    <property type="match status" value="1"/>
</dbReference>
<name>A0A9X2B682_9BACL</name>
<evidence type="ECO:0000259" key="5">
    <source>
        <dbReference type="Pfam" id="PF00149"/>
    </source>
</evidence>
<sequence length="274" mass="30669">METIHFAHLTDIHINAPEKNNPMFGIDMTAKLRAVFEDIRNLKTKPSFVLISGDLTQDGDLEDYRHLKRLIDEESRKAGIPVHVGLGNHDFRAPFREGYLEEVPSDESYYYSFVERGLRIVMLNTQVQGSHDGHLDETQLDWLTETLNEPAEQGSIVVLHHPVTATPTALMDSHLLQNPEELANVITGRHFIGLLSGHIHFHNIGSLNGIPSCAATGVAFGLDPTSQDSMIFLDNSGYNLVTVKNGQMAVQPRYLPGEHQLLFEYNLKKDPAHT</sequence>
<dbReference type="PANTHER" id="PTHR42988:SF2">
    <property type="entry name" value="CYCLIC NUCLEOTIDE PHOSPHODIESTERASE CBUA0032-RELATED"/>
    <property type="match status" value="1"/>
</dbReference>
<evidence type="ECO:0000256" key="3">
    <source>
        <dbReference type="ARBA" id="ARBA00023004"/>
    </source>
</evidence>
<dbReference type="AlphaFoldDB" id="A0A9X2B682"/>
<dbReference type="InterPro" id="IPR004843">
    <property type="entry name" value="Calcineurin-like_PHP"/>
</dbReference>
<reference evidence="6" key="1">
    <citation type="submission" date="2022-04" db="EMBL/GenBank/DDBJ databases">
        <title>Paenibacillus mangrovi sp. nov., a novel endophytic bacterium isolated from bark of Kandelia candel.</title>
        <authorList>
            <person name="Tuo L."/>
        </authorList>
    </citation>
    <scope>NUCLEOTIDE SEQUENCE</scope>
    <source>
        <strain evidence="6">KQZ6P-2</strain>
    </source>
</reference>
<dbReference type="EMBL" id="JALIRP010000007">
    <property type="protein sequence ID" value="MCJ8013517.1"/>
    <property type="molecule type" value="Genomic_DNA"/>
</dbReference>
<comment type="similarity">
    <text evidence="4">Belongs to the cyclic nucleotide phosphodiesterase class-III family.</text>
</comment>
<dbReference type="SUPFAM" id="SSF56300">
    <property type="entry name" value="Metallo-dependent phosphatases"/>
    <property type="match status" value="1"/>
</dbReference>
<evidence type="ECO:0000313" key="6">
    <source>
        <dbReference type="EMBL" id="MCJ8013517.1"/>
    </source>
</evidence>
<keyword evidence="2" id="KW-0378">Hydrolase</keyword>
<dbReference type="PANTHER" id="PTHR42988">
    <property type="entry name" value="PHOSPHOHYDROLASE"/>
    <property type="match status" value="1"/>
</dbReference>
<keyword evidence="7" id="KW-1185">Reference proteome</keyword>
<evidence type="ECO:0000313" key="7">
    <source>
        <dbReference type="Proteomes" id="UP001139347"/>
    </source>
</evidence>
<feature type="domain" description="Calcineurin-like phosphoesterase" evidence="5">
    <location>
        <begin position="5"/>
        <end position="200"/>
    </location>
</feature>
<gene>
    <name evidence="6" type="ORF">MUG84_17460</name>
</gene>
<proteinExistence type="inferred from homology"/>
<organism evidence="6 7">
    <name type="scientific">Paenibacillus mangrovi</name>
    <dbReference type="NCBI Taxonomy" id="2931978"/>
    <lineage>
        <taxon>Bacteria</taxon>
        <taxon>Bacillati</taxon>
        <taxon>Bacillota</taxon>
        <taxon>Bacilli</taxon>
        <taxon>Bacillales</taxon>
        <taxon>Paenibacillaceae</taxon>
        <taxon>Paenibacillus</taxon>
    </lineage>
</organism>
<dbReference type="InterPro" id="IPR029052">
    <property type="entry name" value="Metallo-depent_PP-like"/>
</dbReference>
<dbReference type="RefSeq" id="WP_244727056.1">
    <property type="nucleotide sequence ID" value="NZ_JALIRP010000007.1"/>
</dbReference>
<keyword evidence="3" id="KW-0408">Iron</keyword>
<dbReference type="InterPro" id="IPR050884">
    <property type="entry name" value="CNP_phosphodiesterase-III"/>
</dbReference>
<dbReference type="Gene3D" id="3.60.21.10">
    <property type="match status" value="1"/>
</dbReference>